<evidence type="ECO:0000256" key="1">
    <source>
        <dbReference type="ARBA" id="ARBA00022723"/>
    </source>
</evidence>
<dbReference type="PROSITE" id="PS00842">
    <property type="entry name" value="XPG_2"/>
    <property type="match status" value="1"/>
</dbReference>
<dbReference type="SUPFAM" id="SSF47807">
    <property type="entry name" value="5' to 3' exonuclease, C-terminal subdomain"/>
    <property type="match status" value="1"/>
</dbReference>
<sequence length="359" mass="39988">MGIKGLLSEHAPRAMKDHEMKTPCYVFDGKPPDLKSGVLKQRFGRREEAKEAEEEARETGTAEDIDRMSRRQVRVTKEHNEECKRLLGLMGIPCVTAPGEAEAQCAELARAGKVFAAGSEDMDTLTFHTPILLRHLTFSEAKKMPISEIKLEEALKGLDMTMDQLCILLGCDYLEPVKGVGPKTALKLMREHGSLEKVVEFIKGKMAEKAAELAEQEIESEIESEEGEQFVVNSDGEEVPAPKVEKKKKPKKRAAGGMQIPEYWPWEEAKKLFITPDVVKGEDLEQPDVEGLVEFLVREKGFKEDRVRAGAAKLSKMLAAKQQGRLDGFFTVKPKTDAPKRKAEDDKKGKGGKAAKKKK</sequence>
<dbReference type="PANTHER" id="PTHR11081">
    <property type="entry name" value="FLAP ENDONUCLEASE FAMILY MEMBER"/>
    <property type="match status" value="1"/>
</dbReference>
<keyword evidence="3" id="KW-0460">Magnesium</keyword>
<dbReference type="InterPro" id="IPR006086">
    <property type="entry name" value="XPG-I_dom"/>
</dbReference>
<dbReference type="InterPro" id="IPR008918">
    <property type="entry name" value="HhH2"/>
</dbReference>
<dbReference type="InterPro" id="IPR019974">
    <property type="entry name" value="XPG_CS"/>
</dbReference>
<keyword evidence="1" id="KW-0479">Metal-binding</keyword>
<dbReference type="InterPro" id="IPR029060">
    <property type="entry name" value="PIN-like_dom_sf"/>
</dbReference>
<dbReference type="KEGG" id="tasa:A1Q1_06662"/>
<dbReference type="EMBL" id="ALBS01000034">
    <property type="protein sequence ID" value="EJT52124.1"/>
    <property type="molecule type" value="Genomic_DNA"/>
</dbReference>
<dbReference type="GO" id="GO:0005634">
    <property type="term" value="C:nucleus"/>
    <property type="evidence" value="ECO:0007669"/>
    <property type="project" value="TreeGrafter"/>
</dbReference>
<feature type="domain" description="XPG-I" evidence="5">
    <location>
        <begin position="88"/>
        <end position="160"/>
    </location>
</feature>
<dbReference type="Gene3D" id="1.10.150.20">
    <property type="entry name" value="5' to 3' exonuclease, C-terminal subdomain"/>
    <property type="match status" value="1"/>
</dbReference>
<dbReference type="GeneID" id="25990174"/>
<keyword evidence="2 6" id="KW-0255">Endonuclease</keyword>
<dbReference type="PANTHER" id="PTHR11081:SF9">
    <property type="entry name" value="FLAP ENDONUCLEASE 1"/>
    <property type="match status" value="1"/>
</dbReference>
<proteinExistence type="predicted"/>
<dbReference type="GO" id="GO:0008409">
    <property type="term" value="F:5'-3' exonuclease activity"/>
    <property type="evidence" value="ECO:0007669"/>
    <property type="project" value="TreeGrafter"/>
</dbReference>
<evidence type="ECO:0000256" key="3">
    <source>
        <dbReference type="ARBA" id="ARBA00022842"/>
    </source>
</evidence>
<dbReference type="OrthoDB" id="1937206at2759"/>
<feature type="compositionally biased region" description="Basic and acidic residues" evidence="4">
    <location>
        <begin position="334"/>
        <end position="349"/>
    </location>
</feature>
<dbReference type="VEuPathDB" id="FungiDB:A1Q1_06662"/>
<evidence type="ECO:0000256" key="4">
    <source>
        <dbReference type="SAM" id="MobiDB-lite"/>
    </source>
</evidence>
<reference evidence="6 7" key="1">
    <citation type="journal article" date="2012" name="Eukaryot. Cell">
        <title>Draft genome sequence of CBS 2479, the standard type strain of Trichosporon asahii.</title>
        <authorList>
            <person name="Yang R.Y."/>
            <person name="Li H.T."/>
            <person name="Zhu H."/>
            <person name="Zhou G.P."/>
            <person name="Wang M."/>
            <person name="Wang L."/>
        </authorList>
    </citation>
    <scope>NUCLEOTIDE SEQUENCE [LARGE SCALE GENOMIC DNA]</scope>
    <source>
        <strain evidence="7">ATCC 90039 / CBS 2479 / JCM 2466 / KCTC 7840 / NCYC 2677 / UAMH 7654</strain>
    </source>
</reference>
<dbReference type="AlphaFoldDB" id="J6F531"/>
<dbReference type="InterPro" id="IPR006084">
    <property type="entry name" value="XPG/Rad2"/>
</dbReference>
<dbReference type="Gene3D" id="3.40.50.1010">
    <property type="entry name" value="5'-nuclease"/>
    <property type="match status" value="1"/>
</dbReference>
<dbReference type="Pfam" id="PF00867">
    <property type="entry name" value="XPG_I"/>
    <property type="match status" value="1"/>
</dbReference>
<dbReference type="GO" id="GO:0046872">
    <property type="term" value="F:metal ion binding"/>
    <property type="evidence" value="ECO:0007669"/>
    <property type="project" value="UniProtKB-KW"/>
</dbReference>
<dbReference type="Proteomes" id="UP000002748">
    <property type="component" value="Unassembled WGS sequence"/>
</dbReference>
<feature type="region of interest" description="Disordered" evidence="4">
    <location>
        <begin position="224"/>
        <end position="256"/>
    </location>
</feature>
<dbReference type="SMART" id="SM00279">
    <property type="entry name" value="HhH2"/>
    <property type="match status" value="1"/>
</dbReference>
<keyword evidence="2 6" id="KW-0378">Hydrolase</keyword>
<dbReference type="PRINTS" id="PR00853">
    <property type="entry name" value="XPGRADSUPER"/>
</dbReference>
<dbReference type="HOGENOM" id="CLU_032444_1_1_1"/>
<comment type="caution">
    <text evidence="6">The sequence shown here is derived from an EMBL/GenBank/DDBJ whole genome shotgun (WGS) entry which is preliminary data.</text>
</comment>
<evidence type="ECO:0000313" key="7">
    <source>
        <dbReference type="Proteomes" id="UP000002748"/>
    </source>
</evidence>
<protein>
    <submittedName>
        <fullName evidence="6">Flap endonuclease</fullName>
    </submittedName>
</protein>
<feature type="region of interest" description="Disordered" evidence="4">
    <location>
        <begin position="328"/>
        <end position="359"/>
    </location>
</feature>
<feature type="compositionally biased region" description="Basic residues" evidence="4">
    <location>
        <begin position="245"/>
        <end position="254"/>
    </location>
</feature>
<dbReference type="RefSeq" id="XP_014183186.1">
    <property type="nucleotide sequence ID" value="XM_014327711.1"/>
</dbReference>
<dbReference type="GO" id="GO:0017108">
    <property type="term" value="F:5'-flap endonuclease activity"/>
    <property type="evidence" value="ECO:0007669"/>
    <property type="project" value="TreeGrafter"/>
</dbReference>
<dbReference type="SUPFAM" id="SSF88723">
    <property type="entry name" value="PIN domain-like"/>
    <property type="match status" value="1"/>
</dbReference>
<dbReference type="GO" id="GO:0006281">
    <property type="term" value="P:DNA repair"/>
    <property type="evidence" value="ECO:0007669"/>
    <property type="project" value="UniProtKB-ARBA"/>
</dbReference>
<dbReference type="SMART" id="SM00484">
    <property type="entry name" value="XPGI"/>
    <property type="match status" value="1"/>
</dbReference>
<gene>
    <name evidence="6" type="ORF">A1Q1_06662</name>
</gene>
<feature type="region of interest" description="Disordered" evidence="4">
    <location>
        <begin position="42"/>
        <end position="64"/>
    </location>
</feature>
<evidence type="ECO:0000256" key="2">
    <source>
        <dbReference type="ARBA" id="ARBA00022759"/>
    </source>
</evidence>
<dbReference type="InterPro" id="IPR036279">
    <property type="entry name" value="5-3_exonuclease_C_sf"/>
</dbReference>
<organism evidence="6 7">
    <name type="scientific">Trichosporon asahii var. asahii (strain ATCC 90039 / CBS 2479 / JCM 2466 / KCTC 7840 / NBRC 103889/ NCYC 2677 / UAMH 7654)</name>
    <name type="common">Yeast</name>
    <dbReference type="NCBI Taxonomy" id="1186058"/>
    <lineage>
        <taxon>Eukaryota</taxon>
        <taxon>Fungi</taxon>
        <taxon>Dikarya</taxon>
        <taxon>Basidiomycota</taxon>
        <taxon>Agaricomycotina</taxon>
        <taxon>Tremellomycetes</taxon>
        <taxon>Trichosporonales</taxon>
        <taxon>Trichosporonaceae</taxon>
        <taxon>Trichosporon</taxon>
    </lineage>
</organism>
<dbReference type="GO" id="GO:0003677">
    <property type="term" value="F:DNA binding"/>
    <property type="evidence" value="ECO:0007669"/>
    <property type="project" value="InterPro"/>
</dbReference>
<name>J6F531_TRIAS</name>
<accession>J6F531</accession>
<dbReference type="GO" id="GO:0005737">
    <property type="term" value="C:cytoplasm"/>
    <property type="evidence" value="ECO:0007669"/>
    <property type="project" value="TreeGrafter"/>
</dbReference>
<evidence type="ECO:0000259" key="5">
    <source>
        <dbReference type="SMART" id="SM00484"/>
    </source>
</evidence>
<feature type="compositionally biased region" description="Basic residues" evidence="4">
    <location>
        <begin position="350"/>
        <end position="359"/>
    </location>
</feature>
<keyword evidence="2 6" id="KW-0540">Nuclease</keyword>
<evidence type="ECO:0000313" key="6">
    <source>
        <dbReference type="EMBL" id="EJT52124.1"/>
    </source>
</evidence>